<organism evidence="1 2">
    <name type="scientific">Colletotrichum truncatum</name>
    <name type="common">Anthracnose fungus</name>
    <name type="synonym">Colletotrichum capsici</name>
    <dbReference type="NCBI Taxonomy" id="5467"/>
    <lineage>
        <taxon>Eukaryota</taxon>
        <taxon>Fungi</taxon>
        <taxon>Dikarya</taxon>
        <taxon>Ascomycota</taxon>
        <taxon>Pezizomycotina</taxon>
        <taxon>Sordariomycetes</taxon>
        <taxon>Hypocreomycetidae</taxon>
        <taxon>Glomerellales</taxon>
        <taxon>Glomerellaceae</taxon>
        <taxon>Colletotrichum</taxon>
        <taxon>Colletotrichum truncatum species complex</taxon>
    </lineage>
</organism>
<protein>
    <submittedName>
        <fullName evidence="1">Cytochrome p450</fullName>
    </submittedName>
</protein>
<dbReference type="Proteomes" id="UP000805649">
    <property type="component" value="Unassembled WGS sequence"/>
</dbReference>
<reference evidence="1 2" key="1">
    <citation type="journal article" date="2020" name="Phytopathology">
        <title>Genome Sequence Resources of Colletotrichum truncatum, C. plurivorum, C. musicola, and C. sojae: Four Species Pathogenic to Soybean (Glycine max).</title>
        <authorList>
            <person name="Rogerio F."/>
            <person name="Boufleur T.R."/>
            <person name="Ciampi-Guillardi M."/>
            <person name="Sukno S.A."/>
            <person name="Thon M.R."/>
            <person name="Massola Junior N.S."/>
            <person name="Baroncelli R."/>
        </authorList>
    </citation>
    <scope>NUCLEOTIDE SEQUENCE [LARGE SCALE GENOMIC DNA]</scope>
    <source>
        <strain evidence="1 2">CMES1059</strain>
    </source>
</reference>
<proteinExistence type="predicted"/>
<evidence type="ECO:0000313" key="1">
    <source>
        <dbReference type="EMBL" id="KAL0932328.1"/>
    </source>
</evidence>
<dbReference type="EMBL" id="VUJX02000009">
    <property type="protein sequence ID" value="KAL0932328.1"/>
    <property type="molecule type" value="Genomic_DNA"/>
</dbReference>
<keyword evidence="2" id="KW-1185">Reference proteome</keyword>
<name>A0ACC3YK86_COLTU</name>
<gene>
    <name evidence="1" type="ORF">CTRU02_213281</name>
</gene>
<comment type="caution">
    <text evidence="1">The sequence shown here is derived from an EMBL/GenBank/DDBJ whole genome shotgun (WGS) entry which is preliminary data.</text>
</comment>
<accession>A0ACC3YK86</accession>
<evidence type="ECO:0000313" key="2">
    <source>
        <dbReference type="Proteomes" id="UP000805649"/>
    </source>
</evidence>
<sequence length="602" mass="68530">MALGAVLLAFIAFCAWRLVAAIRYKRRIPAGAKPLPGPRSLPLIGRVHDVPAEATWLKFYEWSKEFGPIYQNEMFGSVHVWISSEQVAHDLLGRRNVIYSDRPMIPNLPDNRTSGDYLALLGRTETWKRQRKLCHHLMNQSDKQELHAYPTRERDRFLYLLSQNPSDYREYIEQFTSRTVSRLSWGTAHPARVLRKTTFGLLETISPSGALPNVIGFLMHVPHVLSPWKKKEKARHELETRQFNSNVQFVADQVEKGTAQPSFISTFINEGLGNEKGKWGDLQEATNVVGLMAIAGALTIGSPIQSFLLAMCHYPEWQKKLQREIDEVCGGKCPQWSDREKLPMLRAVVKEVIRWRPPVPTGIPHAVEKDDVYNGYFIPAGATIHALEWGITRDESIYPDPETFNPDRWLQPSYPTYKEPLTRFPNLDGFSQFGFGRRTCQGVPIVDQDLFLTMGGVAWGLNIQKKRNADGTEVPVHWNDYTPLLIAKPAFFAFDAVVRTPEKADLMKAMFDAAKEEEENETKMDMPDVGAPQVKTFKAPFSLNLRQRKEEGEREKQYREHERDIPGCPGRWAQESDIDSGNEKGYVDDDSCSGRSSPTMLP</sequence>